<accession>A0ABT9CS20</accession>
<sequence length="135" mass="15294">MTTKKTIAGDIILIPLEKGFKPAKVLYVSKRYQGVILLGIYKNSVDNQEMPTDLPDTFELLLYTSKIPIRKERWFYIGHEELKPTQKNLDLRVVAAELWQGDNHLGPASEEDKRNLPEMLVMGAGLVEKKAAAIK</sequence>
<protein>
    <submittedName>
        <fullName evidence="1">Imm26 family immunity protein</fullName>
    </submittedName>
</protein>
<dbReference type="EMBL" id="JAUQOO010000011">
    <property type="protein sequence ID" value="MDO7928303.1"/>
    <property type="molecule type" value="Genomic_DNA"/>
</dbReference>
<gene>
    <name evidence="1" type="ORF">Q6A51_16050</name>
</gene>
<keyword evidence="2" id="KW-1185">Reference proteome</keyword>
<evidence type="ECO:0000313" key="1">
    <source>
        <dbReference type="EMBL" id="MDO7928303.1"/>
    </source>
</evidence>
<reference evidence="1 2" key="1">
    <citation type="submission" date="2023-07" db="EMBL/GenBank/DDBJ databases">
        <title>Identification of four novel Pseudomonas species associated with bacterial leaf spot of cucurbits.</title>
        <authorList>
            <person name="Fullem K.R."/>
        </authorList>
    </citation>
    <scope>NUCLEOTIDE SEQUENCE [LARGE SCALE GENOMIC DNA]</scope>
    <source>
        <strain evidence="1 2">KFB 138</strain>
    </source>
</reference>
<dbReference type="RefSeq" id="WP_304575247.1">
    <property type="nucleotide sequence ID" value="NZ_JAUQOO010000011.1"/>
</dbReference>
<dbReference type="Proteomes" id="UP001223016">
    <property type="component" value="Unassembled WGS sequence"/>
</dbReference>
<comment type="caution">
    <text evidence="1">The sequence shown here is derived from an EMBL/GenBank/DDBJ whole genome shotgun (WGS) entry which is preliminary data.</text>
</comment>
<proteinExistence type="predicted"/>
<organism evidence="1 2">
    <name type="scientific">Pseudomonas serbiensis</name>
    <dbReference type="NCBI Taxonomy" id="3064350"/>
    <lineage>
        <taxon>Bacteria</taxon>
        <taxon>Pseudomonadati</taxon>
        <taxon>Pseudomonadota</taxon>
        <taxon>Gammaproteobacteria</taxon>
        <taxon>Pseudomonadales</taxon>
        <taxon>Pseudomonadaceae</taxon>
        <taxon>Pseudomonas</taxon>
    </lineage>
</organism>
<evidence type="ECO:0000313" key="2">
    <source>
        <dbReference type="Proteomes" id="UP001223016"/>
    </source>
</evidence>
<name>A0ABT9CS20_9PSED</name>